<gene>
    <name evidence="1" type="ORF">RCC_09886</name>
</gene>
<keyword evidence="2" id="KW-1185">Reference proteome</keyword>
<evidence type="ECO:0000313" key="2">
    <source>
        <dbReference type="Proteomes" id="UP000225277"/>
    </source>
</evidence>
<dbReference type="OrthoDB" id="3653770at2759"/>
<dbReference type="GeneID" id="35604946"/>
<dbReference type="EMBL" id="FJUY01000020">
    <property type="protein sequence ID" value="CZT24169.1"/>
    <property type="molecule type" value="Genomic_DNA"/>
</dbReference>
<sequence length="158" mass="17602">MAPAVDRHIVHYGPQCDDMELDIPAFITVSNPNALDQRIEALPQELKDMIVEHLVAATMLPQYTIVPARSANNNSDSHLNLARTSSLGNKGTVIRVHYSSSRPPNTYKPPAGLQINRKTRAEFAKSYYRNNIFSAKTWEMDGTIYTAFCCPSQGNIAH</sequence>
<accession>A0A2D3VKY3</accession>
<dbReference type="Proteomes" id="UP000225277">
    <property type="component" value="Unassembled WGS sequence"/>
</dbReference>
<proteinExistence type="predicted"/>
<dbReference type="RefSeq" id="XP_023630893.1">
    <property type="nucleotide sequence ID" value="XM_023775125.1"/>
</dbReference>
<evidence type="ECO:0000313" key="1">
    <source>
        <dbReference type="EMBL" id="CZT24169.1"/>
    </source>
</evidence>
<reference evidence="1 2" key="1">
    <citation type="submission" date="2016-03" db="EMBL/GenBank/DDBJ databases">
        <authorList>
            <person name="Ploux O."/>
        </authorList>
    </citation>
    <scope>NUCLEOTIDE SEQUENCE [LARGE SCALE GENOMIC DNA]</scope>
    <source>
        <strain evidence="1 2">URUG2</strain>
    </source>
</reference>
<organism evidence="1 2">
    <name type="scientific">Ramularia collo-cygni</name>
    <dbReference type="NCBI Taxonomy" id="112498"/>
    <lineage>
        <taxon>Eukaryota</taxon>
        <taxon>Fungi</taxon>
        <taxon>Dikarya</taxon>
        <taxon>Ascomycota</taxon>
        <taxon>Pezizomycotina</taxon>
        <taxon>Dothideomycetes</taxon>
        <taxon>Dothideomycetidae</taxon>
        <taxon>Mycosphaerellales</taxon>
        <taxon>Mycosphaerellaceae</taxon>
        <taxon>Ramularia</taxon>
    </lineage>
</organism>
<name>A0A2D3VKY3_9PEZI</name>
<dbReference type="AlphaFoldDB" id="A0A2D3VKY3"/>
<protein>
    <submittedName>
        <fullName evidence="1">Uncharacterized protein</fullName>
    </submittedName>
</protein>